<gene>
    <name evidence="1" type="ORF">MINT15_32930</name>
</gene>
<dbReference type="EMBL" id="JRZE01000006">
    <property type="protein sequence ID" value="KHF43091.1"/>
    <property type="molecule type" value="Genomic_DNA"/>
</dbReference>
<name>A0A837D947_9PSEU</name>
<comment type="caution">
    <text evidence="1">The sequence shown here is derived from an EMBL/GenBank/DDBJ whole genome shotgun (WGS) entry which is preliminary data.</text>
</comment>
<evidence type="ECO:0000313" key="2">
    <source>
        <dbReference type="Proteomes" id="UP000030848"/>
    </source>
</evidence>
<sequence>MYLRLDSTRSETITVHEADDCRRLSLSVAPGDEDRLDEVLGSSGLGHVIDDEHVAVNLAALRRRARRHATVADWDERWNAMVAYAGEKGWLLHSGASVRVHCVRTTTPKPDR</sequence>
<evidence type="ECO:0000313" key="1">
    <source>
        <dbReference type="EMBL" id="KHF43091.1"/>
    </source>
</evidence>
<reference evidence="1 2" key="1">
    <citation type="submission" date="2014-10" db="EMBL/GenBank/DDBJ databases">
        <title>Genome sequence of Micropolyspora internatus JCM3315.</title>
        <authorList>
            <person name="Shin S.-K."/>
            <person name="Yi H."/>
        </authorList>
    </citation>
    <scope>NUCLEOTIDE SEQUENCE [LARGE SCALE GENOMIC DNA]</scope>
    <source>
        <strain evidence="1 2">JCM 3315</strain>
    </source>
</reference>
<dbReference type="RefSeq" id="WP_037312095.1">
    <property type="nucleotide sequence ID" value="NZ_FOWS01000001.1"/>
</dbReference>
<dbReference type="AlphaFoldDB" id="A0A837D947"/>
<protein>
    <submittedName>
        <fullName evidence="1">Uncharacterized protein</fullName>
    </submittedName>
</protein>
<dbReference type="Proteomes" id="UP000030848">
    <property type="component" value="Unassembled WGS sequence"/>
</dbReference>
<accession>A0A837D947</accession>
<organism evidence="1 2">
    <name type="scientific">Saccharomonospora viridis</name>
    <dbReference type="NCBI Taxonomy" id="1852"/>
    <lineage>
        <taxon>Bacteria</taxon>
        <taxon>Bacillati</taxon>
        <taxon>Actinomycetota</taxon>
        <taxon>Actinomycetes</taxon>
        <taxon>Pseudonocardiales</taxon>
        <taxon>Pseudonocardiaceae</taxon>
        <taxon>Saccharomonospora</taxon>
    </lineage>
</organism>
<proteinExistence type="predicted"/>
<dbReference type="OrthoDB" id="4484263at2"/>